<feature type="transmembrane region" description="Helical" evidence="5">
    <location>
        <begin position="338"/>
        <end position="365"/>
    </location>
</feature>
<dbReference type="Proteomes" id="UP000741360">
    <property type="component" value="Unassembled WGS sequence"/>
</dbReference>
<dbReference type="PANTHER" id="PTHR33507">
    <property type="entry name" value="INNER MEMBRANE PROTEIN YBBJ"/>
    <property type="match status" value="1"/>
</dbReference>
<evidence type="ECO:0000256" key="3">
    <source>
        <dbReference type="ARBA" id="ARBA00022989"/>
    </source>
</evidence>
<reference evidence="10" key="1">
    <citation type="submission" date="2020-07" db="EMBL/GenBank/DDBJ databases">
        <title>Huge and variable diversity of episymbiotic CPR bacteria and DPANN archaea in groundwater ecosystems.</title>
        <authorList>
            <person name="He C.Y."/>
            <person name="Keren R."/>
            <person name="Whittaker M."/>
            <person name="Farag I.F."/>
            <person name="Doudna J."/>
            <person name="Cate J.H.D."/>
            <person name="Banfield J.F."/>
        </authorList>
    </citation>
    <scope>NUCLEOTIDE SEQUENCE</scope>
    <source>
        <strain evidence="10">NC_groundwater_717_Ag_S-0.2um_59_8</strain>
    </source>
</reference>
<keyword evidence="6" id="KW-0732">Signal</keyword>
<keyword evidence="4 5" id="KW-0472">Membrane</keyword>
<name>A0A932GP93_UNCTE</name>
<dbReference type="Pfam" id="PF25145">
    <property type="entry name" value="NfeD1b_N"/>
    <property type="match status" value="1"/>
</dbReference>
<evidence type="ECO:0000256" key="1">
    <source>
        <dbReference type="ARBA" id="ARBA00004141"/>
    </source>
</evidence>
<feature type="domain" description="NfeD-like C-terminal" evidence="7">
    <location>
        <begin position="376"/>
        <end position="431"/>
    </location>
</feature>
<dbReference type="GO" id="GO:0016020">
    <property type="term" value="C:membrane"/>
    <property type="evidence" value="ECO:0007669"/>
    <property type="project" value="UniProtKB-SubCell"/>
</dbReference>
<feature type="transmembrane region" description="Helical" evidence="5">
    <location>
        <begin position="290"/>
        <end position="308"/>
    </location>
</feature>
<feature type="domain" description="NfeD1b N-terminal" evidence="9">
    <location>
        <begin position="43"/>
        <end position="228"/>
    </location>
</feature>
<feature type="domain" description="NfeD integral membrane" evidence="8">
    <location>
        <begin position="244"/>
        <end position="362"/>
    </location>
</feature>
<feature type="transmembrane region" description="Helical" evidence="5">
    <location>
        <begin position="266"/>
        <end position="284"/>
    </location>
</feature>
<evidence type="ECO:0000256" key="2">
    <source>
        <dbReference type="ARBA" id="ARBA00022692"/>
    </source>
</evidence>
<dbReference type="EMBL" id="JACPSX010000113">
    <property type="protein sequence ID" value="MBI3014697.1"/>
    <property type="molecule type" value="Genomic_DNA"/>
</dbReference>
<dbReference type="AlphaFoldDB" id="A0A932GP93"/>
<feature type="transmembrane region" description="Helical" evidence="5">
    <location>
        <begin position="315"/>
        <end position="332"/>
    </location>
</feature>
<protein>
    <submittedName>
        <fullName evidence="10">Nodulation protein NfeD</fullName>
    </submittedName>
</protein>
<dbReference type="InterPro" id="IPR002810">
    <property type="entry name" value="NfeD-like_C"/>
</dbReference>
<dbReference type="InterPro" id="IPR052165">
    <property type="entry name" value="Membrane_assoc_protease"/>
</dbReference>
<dbReference type="InterPro" id="IPR012340">
    <property type="entry name" value="NA-bd_OB-fold"/>
</dbReference>
<dbReference type="CDD" id="cd07020">
    <property type="entry name" value="Clp_protease_NfeD_1"/>
    <property type="match status" value="1"/>
</dbReference>
<evidence type="ECO:0000259" key="7">
    <source>
        <dbReference type="Pfam" id="PF01957"/>
    </source>
</evidence>
<dbReference type="Gene3D" id="3.90.226.10">
    <property type="entry name" value="2-enoyl-CoA Hydratase, Chain A, domain 1"/>
    <property type="match status" value="1"/>
</dbReference>
<evidence type="ECO:0000256" key="4">
    <source>
        <dbReference type="ARBA" id="ARBA00023136"/>
    </source>
</evidence>
<dbReference type="Pfam" id="PF24961">
    <property type="entry name" value="NfeD_membrane"/>
    <property type="match status" value="1"/>
</dbReference>
<dbReference type="PANTHER" id="PTHR33507:SF4">
    <property type="entry name" value="NODULATION COMPETITIVENESS PROTEIN NFED"/>
    <property type="match status" value="1"/>
</dbReference>
<comment type="caution">
    <text evidence="10">The sequence shown here is derived from an EMBL/GenBank/DDBJ whole genome shotgun (WGS) entry which is preliminary data.</text>
</comment>
<evidence type="ECO:0000313" key="10">
    <source>
        <dbReference type="EMBL" id="MBI3014697.1"/>
    </source>
</evidence>
<dbReference type="SUPFAM" id="SSF141322">
    <property type="entry name" value="NfeD domain-like"/>
    <property type="match status" value="1"/>
</dbReference>
<accession>A0A932GP93</accession>
<gene>
    <name evidence="10" type="ORF">HYY65_06500</name>
</gene>
<dbReference type="SUPFAM" id="SSF52096">
    <property type="entry name" value="ClpP/crotonase"/>
    <property type="match status" value="1"/>
</dbReference>
<evidence type="ECO:0000259" key="8">
    <source>
        <dbReference type="Pfam" id="PF24961"/>
    </source>
</evidence>
<proteinExistence type="predicted"/>
<sequence length="436" mass="46493">MKRHRRIFSAGLPLCLLLFLLPVAGHGSPAREIGVLKFDGVINPVAAEFMINGIQNAVRSDSEALIIQMDTPGGLDTSMRAIIKEILNSPVPIVVFVAPSGSRAASAGAFITIAAHVAAMARGSNIGAAHPVAMGGQKMDETMSKKVENDAAAYMRSLAEKRGRNVKWAEEAVRKSVSISETEALKLKVIDVVAEDMDDLLARLDGWKTTTASGEKVIHTKGLKVAEVRMSVRQKILALLSDPNIAYMLLLLGMYGIFFELTSPGAIFPGVIGGISIILALYALQALPVNYAGLLLILLALGLFIAEIKVTSHGLLTMGGIVSMVFGSLMLINSDAPFLRISLSIIIPAALLTAAFFTFLLTLALKAQRRVAVSGAEGLINLIGTAQGPIQPTGKVFVHGELWDARSSEPIQPGQKVRVVKMEGLRLTVEKVKEDS</sequence>
<dbReference type="InterPro" id="IPR056739">
    <property type="entry name" value="NfeD_membrane"/>
</dbReference>
<comment type="subcellular location">
    <subcellularLocation>
        <location evidence="1">Membrane</location>
        <topology evidence="1">Multi-pass membrane protein</topology>
    </subcellularLocation>
</comment>
<feature type="transmembrane region" description="Helical" evidence="5">
    <location>
        <begin position="236"/>
        <end position="259"/>
    </location>
</feature>
<dbReference type="Pfam" id="PF01957">
    <property type="entry name" value="NfeD"/>
    <property type="match status" value="1"/>
</dbReference>
<evidence type="ECO:0000313" key="11">
    <source>
        <dbReference type="Proteomes" id="UP000741360"/>
    </source>
</evidence>
<dbReference type="FunFam" id="3.90.226.10:FF:000089">
    <property type="entry name" value="Membrane-bound serine protease"/>
    <property type="match status" value="1"/>
</dbReference>
<organism evidence="10 11">
    <name type="scientific">Tectimicrobiota bacterium</name>
    <dbReference type="NCBI Taxonomy" id="2528274"/>
    <lineage>
        <taxon>Bacteria</taxon>
        <taxon>Pseudomonadati</taxon>
        <taxon>Nitrospinota/Tectimicrobiota group</taxon>
        <taxon>Candidatus Tectimicrobiota</taxon>
    </lineage>
</organism>
<keyword evidence="2 5" id="KW-0812">Transmembrane</keyword>
<evidence type="ECO:0000256" key="6">
    <source>
        <dbReference type="SAM" id="SignalP"/>
    </source>
</evidence>
<dbReference type="InterPro" id="IPR056738">
    <property type="entry name" value="NfeD1b_N"/>
</dbReference>
<dbReference type="Gene3D" id="2.40.50.140">
    <property type="entry name" value="Nucleic acid-binding proteins"/>
    <property type="match status" value="1"/>
</dbReference>
<feature type="signal peptide" evidence="6">
    <location>
        <begin position="1"/>
        <end position="24"/>
    </location>
</feature>
<evidence type="ECO:0000259" key="9">
    <source>
        <dbReference type="Pfam" id="PF25145"/>
    </source>
</evidence>
<evidence type="ECO:0000256" key="5">
    <source>
        <dbReference type="SAM" id="Phobius"/>
    </source>
</evidence>
<feature type="chain" id="PRO_5036770069" evidence="6">
    <location>
        <begin position="25"/>
        <end position="436"/>
    </location>
</feature>
<dbReference type="InterPro" id="IPR029045">
    <property type="entry name" value="ClpP/crotonase-like_dom_sf"/>
</dbReference>
<keyword evidence="3 5" id="KW-1133">Transmembrane helix</keyword>